<keyword evidence="2" id="KW-1185">Reference proteome</keyword>
<name>A0A3G9JW60_9FIRM</name>
<evidence type="ECO:0000313" key="2">
    <source>
        <dbReference type="Proteomes" id="UP000268059"/>
    </source>
</evidence>
<proteinExistence type="predicted"/>
<gene>
    <name evidence="1" type="ORF">SG0102_19780</name>
</gene>
<dbReference type="AlphaFoldDB" id="A0A3G9JW60"/>
<organism evidence="1 2">
    <name type="scientific">Intestinibaculum porci</name>
    <dbReference type="NCBI Taxonomy" id="2487118"/>
    <lineage>
        <taxon>Bacteria</taxon>
        <taxon>Bacillati</taxon>
        <taxon>Bacillota</taxon>
        <taxon>Erysipelotrichia</taxon>
        <taxon>Erysipelotrichales</taxon>
        <taxon>Erysipelotrichaceae</taxon>
        <taxon>Intestinibaculum</taxon>
    </lineage>
</organism>
<dbReference type="EMBL" id="AP019309">
    <property type="protein sequence ID" value="BBH27044.1"/>
    <property type="molecule type" value="Genomic_DNA"/>
</dbReference>
<reference evidence="1 2" key="1">
    <citation type="submission" date="2018-11" db="EMBL/GenBank/DDBJ databases">
        <title>Novel Erysipelotrichaceae bacterium isolated from small intestine of a swine.</title>
        <authorList>
            <person name="Kim J.S."/>
            <person name="Choe H."/>
            <person name="Lee Y.R."/>
            <person name="Kim K.M."/>
            <person name="Park D.S."/>
        </authorList>
    </citation>
    <scope>NUCLEOTIDE SEQUENCE [LARGE SCALE GENOMIC DNA]</scope>
    <source>
        <strain evidence="1 2">SG0102</strain>
    </source>
</reference>
<dbReference type="InParanoid" id="A0A3G9JW60"/>
<dbReference type="RefSeq" id="WP_125119812.1">
    <property type="nucleotide sequence ID" value="NZ_AP019309.1"/>
</dbReference>
<accession>A0A3G9JW60</accession>
<protein>
    <submittedName>
        <fullName evidence="1">Uncharacterized protein</fullName>
    </submittedName>
</protein>
<sequence length="208" mass="24516">MNVYLYTRDLQIAKSVSAYCDNYDDYESYLIKVLHLQSQIMVVYDDGLLDLKRLRFVIKNGKHQLIFLSNDALRLYKAERFAALVHKKTPSISVLLFSIHLLENDCCFYDTSMKKHYIPYSEILMIRRLAKTYLVSSEKDDYTVNAYFMFSPFASLHKLCSVGHGLFINLNKIHYMTAYRLYFENHQSIVLNAHIKQKITDYLTEDHP</sequence>
<dbReference type="KEGG" id="ebm:SG0102_19780"/>
<evidence type="ECO:0000313" key="1">
    <source>
        <dbReference type="EMBL" id="BBH27044.1"/>
    </source>
</evidence>
<dbReference type="Proteomes" id="UP000268059">
    <property type="component" value="Chromosome"/>
</dbReference>